<organism evidence="4 5">
    <name type="scientific">Erysipelothrix rhusiopathiae ATCC 19414</name>
    <dbReference type="NCBI Taxonomy" id="525280"/>
    <lineage>
        <taxon>Bacteria</taxon>
        <taxon>Bacillati</taxon>
        <taxon>Bacillota</taxon>
        <taxon>Erysipelotrichia</taxon>
        <taxon>Erysipelotrichales</taxon>
        <taxon>Erysipelotrichaceae</taxon>
        <taxon>Erysipelothrix</taxon>
    </lineage>
</organism>
<dbReference type="OrthoDB" id="1655359at2"/>
<feature type="chain" id="PRO_5003220300" description="Cadherin-like beta sandwich domain-containing protein" evidence="3">
    <location>
        <begin position="28"/>
        <end position="490"/>
    </location>
</feature>
<dbReference type="EMBL" id="ACLK02000001">
    <property type="protein sequence ID" value="EFY09395.1"/>
    <property type="molecule type" value="Genomic_DNA"/>
</dbReference>
<dbReference type="AlphaFoldDB" id="E7FUJ0"/>
<gene>
    <name evidence="4" type="ORF">HMPREF0357_10190</name>
</gene>
<feature type="region of interest" description="Disordered" evidence="1">
    <location>
        <begin position="129"/>
        <end position="179"/>
    </location>
</feature>
<feature type="transmembrane region" description="Helical" evidence="2">
    <location>
        <begin position="459"/>
        <end position="479"/>
    </location>
</feature>
<keyword evidence="2" id="KW-0812">Transmembrane</keyword>
<dbReference type="Proteomes" id="UP000003028">
    <property type="component" value="Unassembled WGS sequence"/>
</dbReference>
<evidence type="ECO:0000256" key="1">
    <source>
        <dbReference type="SAM" id="MobiDB-lite"/>
    </source>
</evidence>
<sequence>MKKIIKIVVVGLMTVLLLPFNMNTVHAASGSISVSGPSSLAPGETGYYTLTFNASETAYFSYSTSVSNGSAGGATSSGAYGSGESKTESANISVTAGSSGTVVISVSGTAATTSGSNSEFSIGGSKEVSIVAPSSGGTSSGNSGSSGGSSGGSNQGGSEAPSKTPEELQAEAEQAEKERKEEIAKSLLVESIDIVSSDTKLYGETLKTIKIEEGKTEYEYTLPKRVNKFLLDVASTSGDVTLTYDKEYEFKEDVKEHVITIRGAQEDVVKEYKLTLKQNLDEPTVVKMEDQDVTVYEDELLDRYMDKIGFKKTEIKIGDQKINGFGNDNLKAMLTLVDGEASWRLFNKDDEFLGDAVMMLRSEKEPFFIQSTTNGSDHEKVNKATYVDHTLELDKKILEIDPDLNFKETYKAWDLENESQLIYGVNAKGKQGFYNLDTEKNIEWSIVGFDHVDNAYVTATWGLSGALAVVSSGLIASILERKGLLKFKKK</sequence>
<evidence type="ECO:0000256" key="2">
    <source>
        <dbReference type="SAM" id="Phobius"/>
    </source>
</evidence>
<keyword evidence="2" id="KW-1133">Transmembrane helix</keyword>
<feature type="compositionally biased region" description="Gly residues" evidence="1">
    <location>
        <begin position="144"/>
        <end position="155"/>
    </location>
</feature>
<comment type="caution">
    <text evidence="4">The sequence shown here is derived from an EMBL/GenBank/DDBJ whole genome shotgun (WGS) entry which is preliminary data.</text>
</comment>
<evidence type="ECO:0000313" key="5">
    <source>
        <dbReference type="Proteomes" id="UP000003028"/>
    </source>
</evidence>
<reference evidence="4" key="1">
    <citation type="submission" date="2011-01" db="EMBL/GenBank/DDBJ databases">
        <authorList>
            <person name="Muzny D."/>
            <person name="Qin X."/>
            <person name="Buhay C."/>
            <person name="Dugan-Rocha S."/>
            <person name="Ding Y."/>
            <person name="Chen G."/>
            <person name="Hawes A."/>
            <person name="Holder M."/>
            <person name="Jhangiani S."/>
            <person name="Johnson A."/>
            <person name="Khan Z."/>
            <person name="Li Z."/>
            <person name="Liu W."/>
            <person name="Liu X."/>
            <person name="Perez L."/>
            <person name="Shen H."/>
            <person name="Wang Q."/>
            <person name="Watt J."/>
            <person name="Xi L."/>
            <person name="Xin Y."/>
            <person name="Zhou J."/>
            <person name="Deng J."/>
            <person name="Jiang H."/>
            <person name="Liu Y."/>
            <person name="Qu J."/>
            <person name="Song X.-Z."/>
            <person name="Zhang L."/>
            <person name="Villasana D."/>
            <person name="Johnson A."/>
            <person name="Liu J."/>
            <person name="Liyanage D."/>
            <person name="Lorensuhewa L."/>
            <person name="Robinson T."/>
            <person name="Song A."/>
            <person name="Song B.-B."/>
            <person name="Dinh H."/>
            <person name="Thornton R."/>
            <person name="Coyle M."/>
            <person name="Francisco L."/>
            <person name="Jackson L."/>
            <person name="Javaid M."/>
            <person name="Korchina V."/>
            <person name="Kovar C."/>
            <person name="Mata R."/>
            <person name="Mathew T."/>
            <person name="Ngo R."/>
            <person name="Nguyen L."/>
            <person name="Nguyen N."/>
            <person name="Okwuonu G."/>
            <person name="Ongeri F."/>
            <person name="Pham C."/>
            <person name="Simmons D."/>
            <person name="Wilczek-Boney K."/>
            <person name="Hale W."/>
            <person name="Jakkamsetti A."/>
            <person name="Pham P."/>
            <person name="Ruth R."/>
            <person name="San Lucas F."/>
            <person name="Warren J."/>
            <person name="Zhang J."/>
            <person name="Zhao Z."/>
            <person name="Zhou C."/>
            <person name="Zhu D."/>
            <person name="Lee S."/>
            <person name="Bess C."/>
            <person name="Blankenburg K."/>
            <person name="Forbes L."/>
            <person name="Fu Q."/>
            <person name="Gubbala S."/>
            <person name="Hirani K."/>
            <person name="Jayaseelan J.C."/>
            <person name="Lara F."/>
            <person name="Munidasa M."/>
            <person name="Palculict T."/>
            <person name="Patil S."/>
            <person name="Pu L.-L."/>
            <person name="Saada N."/>
            <person name="Tang L."/>
            <person name="Weissenberger G."/>
            <person name="Zhu Y."/>
            <person name="Hemphill L."/>
            <person name="Shang Y."/>
            <person name="Youmans B."/>
            <person name="Ayvaz T."/>
            <person name="Ross M."/>
            <person name="Santibanez J."/>
            <person name="Aqrawi P."/>
            <person name="Gross S."/>
            <person name="Joshi V."/>
            <person name="Fowler G."/>
            <person name="Nazareth L."/>
            <person name="Reid J."/>
            <person name="Worley K."/>
            <person name="Petrosino J."/>
            <person name="Highlander S."/>
            <person name="Gibbs R."/>
        </authorList>
    </citation>
    <scope>NUCLEOTIDE SEQUENCE [LARGE SCALE GENOMIC DNA]</scope>
    <source>
        <strain evidence="4">ATCC 19414</strain>
    </source>
</reference>
<keyword evidence="5" id="KW-1185">Reference proteome</keyword>
<dbReference type="RefSeq" id="WP_003773268.1">
    <property type="nucleotide sequence ID" value="NZ_ACLK02000001.1"/>
</dbReference>
<feature type="compositionally biased region" description="Low complexity" evidence="1">
    <location>
        <begin position="134"/>
        <end position="143"/>
    </location>
</feature>
<dbReference type="STRING" id="1648.A2I91_06260"/>
<proteinExistence type="predicted"/>
<evidence type="ECO:0000256" key="3">
    <source>
        <dbReference type="SAM" id="SignalP"/>
    </source>
</evidence>
<keyword evidence="2" id="KW-0472">Membrane</keyword>
<keyword evidence="3" id="KW-0732">Signal</keyword>
<name>E7FUJ0_ERYRH</name>
<feature type="signal peptide" evidence="3">
    <location>
        <begin position="1"/>
        <end position="27"/>
    </location>
</feature>
<protein>
    <recommendedName>
        <fullName evidence="6">Cadherin-like beta sandwich domain-containing protein</fullName>
    </recommendedName>
</protein>
<evidence type="ECO:0000313" key="4">
    <source>
        <dbReference type="EMBL" id="EFY09395.1"/>
    </source>
</evidence>
<evidence type="ECO:0008006" key="6">
    <source>
        <dbReference type="Google" id="ProtNLM"/>
    </source>
</evidence>
<accession>E7FUJ0</accession>